<feature type="domain" description="Transposable element P transposase-like GTP-binding insertion" evidence="1">
    <location>
        <begin position="3"/>
        <end position="70"/>
    </location>
</feature>
<dbReference type="OrthoDB" id="6505696at2759"/>
<organism evidence="3 4">
    <name type="scientific">Haemaphysalis longicornis</name>
    <name type="common">Bush tick</name>
    <dbReference type="NCBI Taxonomy" id="44386"/>
    <lineage>
        <taxon>Eukaryota</taxon>
        <taxon>Metazoa</taxon>
        <taxon>Ecdysozoa</taxon>
        <taxon>Arthropoda</taxon>
        <taxon>Chelicerata</taxon>
        <taxon>Arachnida</taxon>
        <taxon>Acari</taxon>
        <taxon>Parasitiformes</taxon>
        <taxon>Ixodida</taxon>
        <taxon>Ixodoidea</taxon>
        <taxon>Ixodidae</taxon>
        <taxon>Haemaphysalinae</taxon>
        <taxon>Haemaphysalis</taxon>
    </lineage>
</organism>
<sequence>MPKITNAHLEPNSFDKMKVDLAFQLFSDQVIKALFIYREHIRSSYETVQPTEDFVKEMNRLIRVMTSRTSQTALKPGSPNMRFLEGFLEYLQEWEQHAREKKKEKKFAEGGVFLTENTAVGLRVIITSTLGLLSYLTSTLGFRYLLTSRLSQDKLENLFGIIRQSSGSNDHPIVSQFLITVNLLAFYNLAKTPRGGNCAPDVIKALLSPNELREMTRTSLLDKMDDLLDHGNVGEADDVVQALVSSGDHASYTEKKSNSALIYYTTGYVARKIIAKNCCPQCAGCLCVSKAEASADTASYFTSHFDNGGLVYPSQNLSTAVKAMEDAFTTFFSKNELHETSLLEFSSELQTLLFPQLGCPKHEKGSFIYRCKVYVLLRFRFFVKGLNNEREGKRRRQKFLKMRRCQ</sequence>
<gene>
    <name evidence="3" type="ORF">HPB48_023627</name>
</gene>
<dbReference type="EMBL" id="JABSTR010000863">
    <property type="protein sequence ID" value="KAH9382990.1"/>
    <property type="molecule type" value="Genomic_DNA"/>
</dbReference>
<protein>
    <recommendedName>
        <fullName evidence="5">Transposable element</fullName>
    </recommendedName>
</protein>
<dbReference type="PANTHER" id="PTHR47577:SF2">
    <property type="entry name" value="THAP DOMAIN CONTAINING 9"/>
    <property type="match status" value="1"/>
</dbReference>
<name>A0A9J6H5J2_HAELO</name>
<evidence type="ECO:0008006" key="5">
    <source>
        <dbReference type="Google" id="ProtNLM"/>
    </source>
</evidence>
<feature type="domain" description="Transposable element P transposase-like RNase H C-terminal" evidence="2">
    <location>
        <begin position="149"/>
        <end position="177"/>
    </location>
</feature>
<evidence type="ECO:0000313" key="3">
    <source>
        <dbReference type="EMBL" id="KAH9382990.1"/>
    </source>
</evidence>
<dbReference type="VEuPathDB" id="VectorBase:HLOH_060454"/>
<reference evidence="3 4" key="1">
    <citation type="journal article" date="2020" name="Cell">
        <title>Large-Scale Comparative Analyses of Tick Genomes Elucidate Their Genetic Diversity and Vector Capacities.</title>
        <authorList>
            <consortium name="Tick Genome and Microbiome Consortium (TIGMIC)"/>
            <person name="Jia N."/>
            <person name="Wang J."/>
            <person name="Shi W."/>
            <person name="Du L."/>
            <person name="Sun Y."/>
            <person name="Zhan W."/>
            <person name="Jiang J.F."/>
            <person name="Wang Q."/>
            <person name="Zhang B."/>
            <person name="Ji P."/>
            <person name="Bell-Sakyi L."/>
            <person name="Cui X.M."/>
            <person name="Yuan T.T."/>
            <person name="Jiang B.G."/>
            <person name="Yang W.F."/>
            <person name="Lam T.T."/>
            <person name="Chang Q.C."/>
            <person name="Ding S.J."/>
            <person name="Wang X.J."/>
            <person name="Zhu J.G."/>
            <person name="Ruan X.D."/>
            <person name="Zhao L."/>
            <person name="Wei J.T."/>
            <person name="Ye R.Z."/>
            <person name="Que T.C."/>
            <person name="Du C.H."/>
            <person name="Zhou Y.H."/>
            <person name="Cheng J.X."/>
            <person name="Dai P.F."/>
            <person name="Guo W.B."/>
            <person name="Han X.H."/>
            <person name="Huang E.J."/>
            <person name="Li L.F."/>
            <person name="Wei W."/>
            <person name="Gao Y.C."/>
            <person name="Liu J.Z."/>
            <person name="Shao H.Z."/>
            <person name="Wang X."/>
            <person name="Wang C.C."/>
            <person name="Yang T.C."/>
            <person name="Huo Q.B."/>
            <person name="Li W."/>
            <person name="Chen H.Y."/>
            <person name="Chen S.E."/>
            <person name="Zhou L.G."/>
            <person name="Ni X.B."/>
            <person name="Tian J.H."/>
            <person name="Sheng Y."/>
            <person name="Liu T."/>
            <person name="Pan Y.S."/>
            <person name="Xia L.Y."/>
            <person name="Li J."/>
            <person name="Zhao F."/>
            <person name="Cao W.C."/>
        </authorList>
    </citation>
    <scope>NUCLEOTIDE SEQUENCE [LARGE SCALE GENOMIC DNA]</scope>
    <source>
        <strain evidence="3">HaeL-2018</strain>
    </source>
</reference>
<dbReference type="Pfam" id="PF21789">
    <property type="entry name" value="TNP-like_RNaseH_C"/>
    <property type="match status" value="1"/>
</dbReference>
<evidence type="ECO:0000259" key="2">
    <source>
        <dbReference type="Pfam" id="PF21789"/>
    </source>
</evidence>
<dbReference type="PANTHER" id="PTHR47577">
    <property type="entry name" value="THAP DOMAIN-CONTAINING PROTEIN 6"/>
    <property type="match status" value="1"/>
</dbReference>
<dbReference type="Pfam" id="PF21788">
    <property type="entry name" value="TNP-like_GBD"/>
    <property type="match status" value="1"/>
</dbReference>
<accession>A0A9J6H5J2</accession>
<dbReference type="Proteomes" id="UP000821853">
    <property type="component" value="Unassembled WGS sequence"/>
</dbReference>
<evidence type="ECO:0000259" key="1">
    <source>
        <dbReference type="Pfam" id="PF21788"/>
    </source>
</evidence>
<dbReference type="InterPro" id="IPR048367">
    <property type="entry name" value="TNP-like_RNaseH_C"/>
</dbReference>
<evidence type="ECO:0000313" key="4">
    <source>
        <dbReference type="Proteomes" id="UP000821853"/>
    </source>
</evidence>
<keyword evidence="4" id="KW-1185">Reference proteome</keyword>
<dbReference type="AlphaFoldDB" id="A0A9J6H5J2"/>
<proteinExistence type="predicted"/>
<dbReference type="InterPro" id="IPR048366">
    <property type="entry name" value="TNP-like_GBD"/>
</dbReference>
<comment type="caution">
    <text evidence="3">The sequence shown here is derived from an EMBL/GenBank/DDBJ whole genome shotgun (WGS) entry which is preliminary data.</text>
</comment>